<reference evidence="8" key="2">
    <citation type="journal article" date="2007" name="BMC Biol.">
        <title>A clade uniting the green algae Mesostigma viride and Chlorokybus atmophyticus represents the deepest branch of the Streptophyta in chloroplast genome-based phylogenies.</title>
        <authorList>
            <person name="Lemieux C."/>
            <person name="Otis C."/>
            <person name="Turmel M."/>
        </authorList>
    </citation>
    <scope>NUCLEOTIDE SEQUENCE [LARGE SCALE GENOMIC DNA]</scope>
    <source>
        <strain evidence="8">SAG 48.80</strain>
    </source>
</reference>
<dbReference type="GO" id="GO:0003677">
    <property type="term" value="F:DNA binding"/>
    <property type="evidence" value="ECO:0007669"/>
    <property type="project" value="UniProtKB-UniRule"/>
</dbReference>
<geneLocation type="chloroplast" evidence="8"/>
<evidence type="ECO:0000256" key="1">
    <source>
        <dbReference type="ARBA" id="ARBA00006711"/>
    </source>
</evidence>
<evidence type="ECO:0000256" key="5">
    <source>
        <dbReference type="ARBA" id="ARBA00023163"/>
    </source>
</evidence>
<dbReference type="GO" id="GO:0006351">
    <property type="term" value="P:DNA-templated transcription"/>
    <property type="evidence" value="ECO:0007669"/>
    <property type="project" value="UniProtKB-UniRule"/>
</dbReference>
<dbReference type="GO" id="GO:0003899">
    <property type="term" value="F:DNA-directed RNA polymerase activity"/>
    <property type="evidence" value="ECO:0007669"/>
    <property type="project" value="UniProtKB-UniRule"/>
</dbReference>
<comment type="similarity">
    <text evidence="1 7">Belongs to the RNA polymerase subunit omega family.</text>
</comment>
<keyword evidence="3 7" id="KW-0808">Transferase</keyword>
<proteinExistence type="inferred from homology"/>
<dbReference type="SUPFAM" id="SSF63562">
    <property type="entry name" value="RPB6/omega subunit-like"/>
    <property type="match status" value="1"/>
</dbReference>
<dbReference type="EC" id="2.7.7.6" evidence="7"/>
<keyword evidence="8" id="KW-0150">Chloroplast</keyword>
<evidence type="ECO:0000256" key="4">
    <source>
        <dbReference type="ARBA" id="ARBA00022695"/>
    </source>
</evidence>
<keyword evidence="4 7" id="KW-0548">Nucleotidyltransferase</keyword>
<accession>A2CI68</accession>
<dbReference type="EMBL" id="DQ422812">
    <property type="protein sequence ID" value="ABM87972.1"/>
    <property type="molecule type" value="Genomic_DNA"/>
</dbReference>
<keyword evidence="8" id="KW-0934">Plastid</keyword>
<comment type="function">
    <text evidence="7">May be involved in RNA polymerase activity.</text>
</comment>
<protein>
    <recommendedName>
        <fullName evidence="7">Putative DNA-directed RNA polymerase subunit omega</fullName>
        <shortName evidence="7">PEP</shortName>
        <ecNumber evidence="7">2.7.7.6</ecNumber>
    </recommendedName>
    <alternativeName>
        <fullName evidence="7">Plastid-encoded RNA polymerase omega subunit</fullName>
        <shortName evidence="7">RNA polymerase omega subunit</shortName>
    </alternativeName>
</protein>
<dbReference type="GeneID" id="4783197"/>
<evidence type="ECO:0000313" key="8">
    <source>
        <dbReference type="EMBL" id="ABM87972.1"/>
    </source>
</evidence>
<dbReference type="RefSeq" id="YP_001019167.1">
    <property type="nucleotide sequence ID" value="NC_008822.1"/>
</dbReference>
<evidence type="ECO:0000256" key="6">
    <source>
        <dbReference type="ARBA" id="ARBA00048552"/>
    </source>
</evidence>
<dbReference type="InterPro" id="IPR036161">
    <property type="entry name" value="RPB6/omega-like_sf"/>
</dbReference>
<dbReference type="InterPro" id="IPR003716">
    <property type="entry name" value="DNA-dir_RNA_pol_omega"/>
</dbReference>
<dbReference type="AlphaFoldDB" id="A2CI68"/>
<name>A2CI68_CHLAT</name>
<comment type="subcellular location">
    <subcellularLocation>
        <location evidence="7">Plastid</location>
        <location evidence="7">Chloroplast</location>
    </subcellularLocation>
</comment>
<sequence>MKDSISYNSQDSYDSQEILYRSEFLLNFASNRYKLTIKVANRAKFHRYQDYDAFNNPSIRPITKTICEMVDDINQFLYVEGS</sequence>
<evidence type="ECO:0000256" key="7">
    <source>
        <dbReference type="HAMAP-Rule" id="MF_00366"/>
    </source>
</evidence>
<dbReference type="GO" id="GO:0000428">
    <property type="term" value="C:DNA-directed RNA polymerase complex"/>
    <property type="evidence" value="ECO:0007669"/>
    <property type="project" value="UniProtKB-KW"/>
</dbReference>
<dbReference type="HAMAP" id="MF_00366">
    <property type="entry name" value="RNApol_bact_RpoZ"/>
    <property type="match status" value="1"/>
</dbReference>
<reference evidence="8" key="1">
    <citation type="journal article" date="2006" name="Mol. Biol. Evol.">
        <title>The chloroplast genome sequence of Chara vulgaris sheds new light into the closest green algal relatives of land plants.</title>
        <authorList>
            <person name="Turmel M."/>
            <person name="Otis C."/>
            <person name="Lemieux C."/>
        </authorList>
    </citation>
    <scope>NUCLEOTIDE SEQUENCE</scope>
    <source>
        <strain evidence="8">SAG 48.80</strain>
    </source>
</reference>
<keyword evidence="2 7" id="KW-0240">DNA-directed RNA polymerase</keyword>
<evidence type="ECO:0000256" key="2">
    <source>
        <dbReference type="ARBA" id="ARBA00022478"/>
    </source>
</evidence>
<evidence type="ECO:0000256" key="3">
    <source>
        <dbReference type="ARBA" id="ARBA00022679"/>
    </source>
</evidence>
<comment type="catalytic activity">
    <reaction evidence="6 7">
        <text>RNA(n) + a ribonucleoside 5'-triphosphate = RNA(n+1) + diphosphate</text>
        <dbReference type="Rhea" id="RHEA:21248"/>
        <dbReference type="Rhea" id="RHEA-COMP:14527"/>
        <dbReference type="Rhea" id="RHEA-COMP:17342"/>
        <dbReference type="ChEBI" id="CHEBI:33019"/>
        <dbReference type="ChEBI" id="CHEBI:61557"/>
        <dbReference type="ChEBI" id="CHEBI:140395"/>
        <dbReference type="EC" id="2.7.7.6"/>
    </reaction>
</comment>
<gene>
    <name evidence="8" type="primary">ycf61</name>
    <name evidence="7" type="synonym">rpoZ</name>
</gene>
<dbReference type="GO" id="GO:0009507">
    <property type="term" value="C:chloroplast"/>
    <property type="evidence" value="ECO:0007669"/>
    <property type="project" value="UniProtKB-SubCell"/>
</dbReference>
<organism evidence="8">
    <name type="scientific">Chlorokybus atmophyticus</name>
    <name type="common">Soil alga</name>
    <dbReference type="NCBI Taxonomy" id="3144"/>
    <lineage>
        <taxon>Eukaryota</taxon>
        <taxon>Viridiplantae</taxon>
        <taxon>Streptophyta</taxon>
        <taxon>Chlorokybophyceae</taxon>
        <taxon>Chlorokybales</taxon>
        <taxon>Chlorokybaceae</taxon>
        <taxon>Chlorokybus</taxon>
    </lineage>
</organism>
<keyword evidence="5 7" id="KW-0804">Transcription</keyword>